<sequence length="91" mass="9143">MGGKGARRDRAGRSGSGGEACKAGSCTGGGSSSAGAGRFLPGSEVTLAAGCWAAAAVYVKRSVAGRDRNNNDVVDAQNTPKARRKVTLCDR</sequence>
<feature type="region of interest" description="Disordered" evidence="1">
    <location>
        <begin position="66"/>
        <end position="91"/>
    </location>
</feature>
<protein>
    <submittedName>
        <fullName evidence="2">Uncharacterized protein</fullName>
    </submittedName>
</protein>
<dbReference type="Proteomes" id="UP000494256">
    <property type="component" value="Unassembled WGS sequence"/>
</dbReference>
<feature type="region of interest" description="Disordered" evidence="1">
    <location>
        <begin position="1"/>
        <end position="33"/>
    </location>
</feature>
<gene>
    <name evidence="2" type="ORF">APLA_LOCUS5045</name>
</gene>
<proteinExistence type="predicted"/>
<comment type="caution">
    <text evidence="2">The sequence shown here is derived from an EMBL/GenBank/DDBJ whole genome shotgun (WGS) entry which is preliminary data.</text>
</comment>
<evidence type="ECO:0000256" key="1">
    <source>
        <dbReference type="SAM" id="MobiDB-lite"/>
    </source>
</evidence>
<accession>A0A8S0ZET5</accession>
<dbReference type="EMBL" id="CADEBD010000288">
    <property type="protein sequence ID" value="CAB3231204.1"/>
    <property type="molecule type" value="Genomic_DNA"/>
</dbReference>
<reference evidence="2 3" key="1">
    <citation type="submission" date="2020-04" db="EMBL/GenBank/DDBJ databases">
        <authorList>
            <person name="Wallbank WR R."/>
            <person name="Pardo Diaz C."/>
            <person name="Kozak K."/>
            <person name="Martin S."/>
            <person name="Jiggins C."/>
            <person name="Moest M."/>
            <person name="Warren A I."/>
            <person name="Byers J.R.P. K."/>
            <person name="Montejo-Kovacevich G."/>
            <person name="Yen C E."/>
        </authorList>
    </citation>
    <scope>NUCLEOTIDE SEQUENCE [LARGE SCALE GENOMIC DNA]</scope>
</reference>
<feature type="compositionally biased region" description="Basic residues" evidence="1">
    <location>
        <begin position="81"/>
        <end position="91"/>
    </location>
</feature>
<evidence type="ECO:0000313" key="2">
    <source>
        <dbReference type="EMBL" id="CAB3231204.1"/>
    </source>
</evidence>
<feature type="compositionally biased region" description="Basic and acidic residues" evidence="1">
    <location>
        <begin position="1"/>
        <end position="12"/>
    </location>
</feature>
<evidence type="ECO:0000313" key="3">
    <source>
        <dbReference type="Proteomes" id="UP000494256"/>
    </source>
</evidence>
<organism evidence="2 3">
    <name type="scientific">Arctia plantaginis</name>
    <name type="common">Wood tiger moth</name>
    <name type="synonym">Phalaena plantaginis</name>
    <dbReference type="NCBI Taxonomy" id="874455"/>
    <lineage>
        <taxon>Eukaryota</taxon>
        <taxon>Metazoa</taxon>
        <taxon>Ecdysozoa</taxon>
        <taxon>Arthropoda</taxon>
        <taxon>Hexapoda</taxon>
        <taxon>Insecta</taxon>
        <taxon>Pterygota</taxon>
        <taxon>Neoptera</taxon>
        <taxon>Endopterygota</taxon>
        <taxon>Lepidoptera</taxon>
        <taxon>Glossata</taxon>
        <taxon>Ditrysia</taxon>
        <taxon>Noctuoidea</taxon>
        <taxon>Erebidae</taxon>
        <taxon>Arctiinae</taxon>
        <taxon>Arctia</taxon>
    </lineage>
</organism>
<name>A0A8S0ZET5_ARCPL</name>
<dbReference type="AlphaFoldDB" id="A0A8S0ZET5"/>
<dbReference type="OrthoDB" id="6348928at2759"/>